<proteinExistence type="predicted"/>
<sequence length="147" mass="16413">MSSLFVLFYLSIPRKTDDPDGFEPLTSPTESMGERGAENPSVHVLDTRTLFFRCYVFDRVCTLQLQPPQCTQHNTPHPHMVQEDNSTQTRQLARGGRGEPRVSVTPAASIHATVRSSDQKDVTGCRGSSHPTRESWWSSSEDDPKPA</sequence>
<evidence type="ECO:0000256" key="1">
    <source>
        <dbReference type="SAM" id="MobiDB-lite"/>
    </source>
</evidence>
<reference evidence="2" key="1">
    <citation type="submission" date="2020-03" db="EMBL/GenBank/DDBJ databases">
        <authorList>
            <person name="Weist P."/>
        </authorList>
    </citation>
    <scope>NUCLEOTIDE SEQUENCE</scope>
</reference>
<evidence type="ECO:0000313" key="2">
    <source>
        <dbReference type="EMBL" id="CAB1422904.1"/>
    </source>
</evidence>
<protein>
    <submittedName>
        <fullName evidence="2">Uncharacterized protein</fullName>
    </submittedName>
</protein>
<dbReference type="Proteomes" id="UP001153269">
    <property type="component" value="Unassembled WGS sequence"/>
</dbReference>
<comment type="caution">
    <text evidence="2">The sequence shown here is derived from an EMBL/GenBank/DDBJ whole genome shotgun (WGS) entry which is preliminary data.</text>
</comment>
<organism evidence="2 3">
    <name type="scientific">Pleuronectes platessa</name>
    <name type="common">European plaice</name>
    <dbReference type="NCBI Taxonomy" id="8262"/>
    <lineage>
        <taxon>Eukaryota</taxon>
        <taxon>Metazoa</taxon>
        <taxon>Chordata</taxon>
        <taxon>Craniata</taxon>
        <taxon>Vertebrata</taxon>
        <taxon>Euteleostomi</taxon>
        <taxon>Actinopterygii</taxon>
        <taxon>Neopterygii</taxon>
        <taxon>Teleostei</taxon>
        <taxon>Neoteleostei</taxon>
        <taxon>Acanthomorphata</taxon>
        <taxon>Carangaria</taxon>
        <taxon>Pleuronectiformes</taxon>
        <taxon>Pleuronectoidei</taxon>
        <taxon>Pleuronectidae</taxon>
        <taxon>Pleuronectes</taxon>
    </lineage>
</organism>
<feature type="region of interest" description="Disordered" evidence="1">
    <location>
        <begin position="68"/>
        <end position="147"/>
    </location>
</feature>
<name>A0A9N7U136_PLEPL</name>
<feature type="region of interest" description="Disordered" evidence="1">
    <location>
        <begin position="18"/>
        <end position="39"/>
    </location>
</feature>
<gene>
    <name evidence="2" type="ORF">PLEPLA_LOCUS10822</name>
</gene>
<dbReference type="EMBL" id="CADEAL010000619">
    <property type="protein sequence ID" value="CAB1422904.1"/>
    <property type="molecule type" value="Genomic_DNA"/>
</dbReference>
<dbReference type="AlphaFoldDB" id="A0A9N7U136"/>
<keyword evidence="3" id="KW-1185">Reference proteome</keyword>
<accession>A0A9N7U136</accession>
<evidence type="ECO:0000313" key="3">
    <source>
        <dbReference type="Proteomes" id="UP001153269"/>
    </source>
</evidence>